<sequence>MSKFIVTGSYSAAAMKGMIAHPSDRESATRALVEAAGGKLVTYLLTTGDNDFLMIVETDDVRKMLPALMVAGASGSVNGLKTVQAFTSAEFTAAQNAAGEIMMRYAAPAQS</sequence>
<evidence type="ECO:0000313" key="2">
    <source>
        <dbReference type="Proteomes" id="UP001521181"/>
    </source>
</evidence>
<dbReference type="EMBL" id="JAJUOS010000005">
    <property type="protein sequence ID" value="MCE5973492.1"/>
    <property type="molecule type" value="Genomic_DNA"/>
</dbReference>
<proteinExistence type="predicted"/>
<accession>A0ABS8YUG5</accession>
<protein>
    <submittedName>
        <fullName evidence="1">GYD domain-containing protein</fullName>
    </submittedName>
</protein>
<dbReference type="InterPro" id="IPR014845">
    <property type="entry name" value="GYD/TTHA1554"/>
</dbReference>
<reference evidence="1 2" key="1">
    <citation type="submission" date="2021-12" db="EMBL/GenBank/DDBJ databases">
        <title>Sinirhodobacter sp. WL0062 is a bacterium isolated from seawater.</title>
        <authorList>
            <person name="Wang L."/>
            <person name="He W."/>
            <person name="Zhang D.-F."/>
        </authorList>
    </citation>
    <scope>NUCLEOTIDE SEQUENCE [LARGE SCALE GENOMIC DNA]</scope>
    <source>
        <strain evidence="1 2">WL0062</strain>
    </source>
</reference>
<dbReference type="Proteomes" id="UP001521181">
    <property type="component" value="Unassembled WGS sequence"/>
</dbReference>
<gene>
    <name evidence="1" type="ORF">LZA78_08375</name>
</gene>
<dbReference type="Pfam" id="PF08734">
    <property type="entry name" value="GYD"/>
    <property type="match status" value="1"/>
</dbReference>
<keyword evidence="2" id="KW-1185">Reference proteome</keyword>
<evidence type="ECO:0000313" key="1">
    <source>
        <dbReference type="EMBL" id="MCE5973492.1"/>
    </source>
</evidence>
<dbReference type="RefSeq" id="WP_233676481.1">
    <property type="nucleotide sequence ID" value="NZ_JAJUOS010000005.1"/>
</dbReference>
<organism evidence="1 2">
    <name type="scientific">Rhodobacter flavimaris</name>
    <dbReference type="NCBI Taxonomy" id="2907145"/>
    <lineage>
        <taxon>Bacteria</taxon>
        <taxon>Pseudomonadati</taxon>
        <taxon>Pseudomonadota</taxon>
        <taxon>Alphaproteobacteria</taxon>
        <taxon>Rhodobacterales</taxon>
        <taxon>Rhodobacter group</taxon>
        <taxon>Rhodobacter</taxon>
    </lineage>
</organism>
<name>A0ABS8YUG5_9RHOB</name>
<comment type="caution">
    <text evidence="1">The sequence shown here is derived from an EMBL/GenBank/DDBJ whole genome shotgun (WGS) entry which is preliminary data.</text>
</comment>